<dbReference type="InterPro" id="IPR036249">
    <property type="entry name" value="Thioredoxin-like_sf"/>
</dbReference>
<accession>A0A2A6E3Y7</accession>
<dbReference type="InterPro" id="IPR012341">
    <property type="entry name" value="6hp_glycosidase-like_sf"/>
</dbReference>
<reference evidence="2 3" key="1">
    <citation type="submission" date="2016-12" db="EMBL/GenBank/DDBJ databases">
        <title>Candidatus Reconcilibacillus cellulovorans genome.</title>
        <authorList>
            <person name="Kolinko S."/>
            <person name="Wu Y.-W."/>
            <person name="Tachea F."/>
            <person name="Denzel E."/>
            <person name="Hiras J."/>
            <person name="Baecker N."/>
            <person name="Chan L.J."/>
            <person name="Eichorst S.A."/>
            <person name="Frey D."/>
            <person name="Adams P.D."/>
            <person name="Pray T."/>
            <person name="Tanjore D."/>
            <person name="Petzold C.J."/>
            <person name="Gladden J.M."/>
            <person name="Simmons B.A."/>
            <person name="Singer S.W."/>
        </authorList>
    </citation>
    <scope>NUCLEOTIDE SEQUENCE [LARGE SCALE GENOMIC DNA]</scope>
    <source>
        <strain evidence="2">JTherm</strain>
    </source>
</reference>
<dbReference type="EMBL" id="MOXJ01000001">
    <property type="protein sequence ID" value="PDO11632.1"/>
    <property type="molecule type" value="Genomic_DNA"/>
</dbReference>
<dbReference type="SUPFAM" id="SSF48208">
    <property type="entry name" value="Six-hairpin glycosidases"/>
    <property type="match status" value="1"/>
</dbReference>
<dbReference type="PANTHER" id="PTHR42899">
    <property type="entry name" value="SPERMATOGENESIS-ASSOCIATED PROTEIN 20"/>
    <property type="match status" value="1"/>
</dbReference>
<dbReference type="GO" id="GO:0005975">
    <property type="term" value="P:carbohydrate metabolic process"/>
    <property type="evidence" value="ECO:0007669"/>
    <property type="project" value="InterPro"/>
</dbReference>
<dbReference type="AlphaFoldDB" id="A0A2A6E3Y7"/>
<dbReference type="Gene3D" id="1.50.10.10">
    <property type="match status" value="2"/>
</dbReference>
<dbReference type="Pfam" id="PF03190">
    <property type="entry name" value="Thioredox_DsbH"/>
    <property type="match status" value="1"/>
</dbReference>
<sequence>MTPNRLIREKSPYLLQHAYNPVDWYPWGEEAFEKAAKENKPVFLSIGYSTCHWCHVMERESFEDPEVAAVLNEHYVPVKVDREERPDIDHLYMAVCQAMTGQGGWPLTVLLTPDRKPFFAGTYFPKHRRHGRYGLMDLLPAFAEAWKQNPERLREVADEILAETKARALSSLDGSAGLENLSEDAFAAFLRLFDEEYGGFGGAPKFPTPHNLIFLLRFWHRTKESEALRMVERTLDAMYAGGLFDHIGFGFARYSTDRMWLVPHFEKMLYDNALLAYAYAEAYQATGHRRHREVAERVVEYVLRDMRDEGGGFYSAEDADSEGEEGKFYLWTPDEVRSVLGEEESRLFSEVYHITPEGNFEGRSIPNLIGTDWAATAARFGMPPAELTARLEDARRRLFEARRRRVPPLKDDKILTGWNGLMIAALAKASFAFDRSDCYEAAEAAARFVLDRLRRPDGRLLARYRDGEAAIPAFLDDYAFVLWGLVELYEAEGDGRWLVTAKELADDMIRLFRDERDGGFFFTGNDAERLPERLKETFDGATPSGNATAAWVLGRLGRLADRTDWSELAESLPDRFSGAIRRFPTGHAMWLTALEFMRADPVEIAVAGDPRLPETEALRDAVREVYLPHALRIWKAHEKFPFSSGTSPDRPTAFVCRRSACETQTTDANALRQALHSLQG</sequence>
<evidence type="ECO:0000313" key="2">
    <source>
        <dbReference type="EMBL" id="PDO11632.1"/>
    </source>
</evidence>
<comment type="caution">
    <text evidence="2">The sequence shown here is derived from an EMBL/GenBank/DDBJ whole genome shotgun (WGS) entry which is preliminary data.</text>
</comment>
<dbReference type="InterPro" id="IPR008928">
    <property type="entry name" value="6-hairpin_glycosidase_sf"/>
</dbReference>
<dbReference type="InterPro" id="IPR004879">
    <property type="entry name" value="Ssp411-like_TRX"/>
</dbReference>
<proteinExistence type="predicted"/>
<gene>
    <name evidence="2" type="ORF">BLM47_00445</name>
</gene>
<name>A0A2A6E3Y7_9BACL</name>
<dbReference type="PANTHER" id="PTHR42899:SF1">
    <property type="entry name" value="SPERMATOGENESIS-ASSOCIATED PROTEIN 20"/>
    <property type="match status" value="1"/>
</dbReference>
<dbReference type="SUPFAM" id="SSF52833">
    <property type="entry name" value="Thioredoxin-like"/>
    <property type="match status" value="1"/>
</dbReference>
<organism evidence="2 3">
    <name type="scientific">Candidatus Reconcilbacillus cellulovorans</name>
    <dbReference type="NCBI Taxonomy" id="1906605"/>
    <lineage>
        <taxon>Bacteria</taxon>
        <taxon>Bacillati</taxon>
        <taxon>Bacillota</taxon>
        <taxon>Bacilli</taxon>
        <taxon>Bacillales</taxon>
        <taxon>Paenibacillaceae</taxon>
        <taxon>Candidatus Reconcilbacillus</taxon>
    </lineage>
</organism>
<dbReference type="CDD" id="cd02955">
    <property type="entry name" value="SSP411"/>
    <property type="match status" value="1"/>
</dbReference>
<dbReference type="Proteomes" id="UP000243688">
    <property type="component" value="Unassembled WGS sequence"/>
</dbReference>
<evidence type="ECO:0000313" key="3">
    <source>
        <dbReference type="Proteomes" id="UP000243688"/>
    </source>
</evidence>
<dbReference type="Gene3D" id="3.40.30.10">
    <property type="entry name" value="Glutaredoxin"/>
    <property type="match status" value="1"/>
</dbReference>
<protein>
    <submittedName>
        <fullName evidence="2">Thioredoxin domain-containing protein</fullName>
    </submittedName>
</protein>
<dbReference type="PIRSF" id="PIRSF006402">
    <property type="entry name" value="UCP006402_thioredoxin"/>
    <property type="match status" value="1"/>
</dbReference>
<feature type="domain" description="Spermatogenesis-associated protein 20-like TRX" evidence="1">
    <location>
        <begin position="3"/>
        <end position="162"/>
    </location>
</feature>
<dbReference type="InterPro" id="IPR024705">
    <property type="entry name" value="Ssp411"/>
</dbReference>
<evidence type="ECO:0000259" key="1">
    <source>
        <dbReference type="Pfam" id="PF03190"/>
    </source>
</evidence>